<feature type="compositionally biased region" description="Low complexity" evidence="8">
    <location>
        <begin position="150"/>
        <end position="161"/>
    </location>
</feature>
<name>A0ABR0VI01_REHGL</name>
<evidence type="ECO:0000256" key="5">
    <source>
        <dbReference type="ARBA" id="ARBA00022475"/>
    </source>
</evidence>
<evidence type="ECO:0000256" key="7">
    <source>
        <dbReference type="ARBA" id="ARBA00023294"/>
    </source>
</evidence>
<dbReference type="EMBL" id="JABTTQ020001207">
    <property type="protein sequence ID" value="KAK6133766.1"/>
    <property type="molecule type" value="Genomic_DNA"/>
</dbReference>
<evidence type="ECO:0008006" key="11">
    <source>
        <dbReference type="Google" id="ProtNLM"/>
    </source>
</evidence>
<dbReference type="PANTHER" id="PTHR33541">
    <property type="entry name" value="PROTEIN BIG GRAIN 1-LIKE A-RELATED"/>
    <property type="match status" value="1"/>
</dbReference>
<keyword evidence="10" id="KW-1185">Reference proteome</keyword>
<evidence type="ECO:0000256" key="8">
    <source>
        <dbReference type="SAM" id="MobiDB-lite"/>
    </source>
</evidence>
<feature type="region of interest" description="Disordered" evidence="8">
    <location>
        <begin position="83"/>
        <end position="102"/>
    </location>
</feature>
<evidence type="ECO:0000256" key="1">
    <source>
        <dbReference type="ARBA" id="ARBA00002281"/>
    </source>
</evidence>
<accession>A0ABR0VI01</accession>
<evidence type="ECO:0000256" key="2">
    <source>
        <dbReference type="ARBA" id="ARBA00004236"/>
    </source>
</evidence>
<comment type="function">
    <text evidence="1">Involved in auxin transport. Regulator of the auxin signaling pathway.</text>
</comment>
<feature type="compositionally biased region" description="Basic residues" evidence="8">
    <location>
        <begin position="112"/>
        <end position="121"/>
    </location>
</feature>
<sequence>MSITNLSSHQNNTFHWRNNSGELDVFEASNYFSSANDTRNPGYITETRPINVKQTAARLSLDIPMRKNPIPPEIFRALDQKQGKLETKKHKQPSSPGGRLASFLNSLFNQTHLKKKKSKSKSGKDSDFDDGNSPGGRRKRRSSISHFRINTNNNNNNNNVTADDDANTPIKSYRGFRNLSGQNRTTLQDEIYGEKKPADSAWMDKKYSRVPGRINLKSVFSNRKSVEFGKFIDDDDGGDSDSSSDLFDLPNHELDFYSSGLPVYETTHMDRIKIVTPISRATTV</sequence>
<evidence type="ECO:0000256" key="3">
    <source>
        <dbReference type="ARBA" id="ARBA00010067"/>
    </source>
</evidence>
<proteinExistence type="inferred from homology"/>
<keyword evidence="5" id="KW-1003">Cell membrane</keyword>
<evidence type="ECO:0000313" key="10">
    <source>
        <dbReference type="Proteomes" id="UP001318860"/>
    </source>
</evidence>
<feature type="region of interest" description="Disordered" evidence="8">
    <location>
        <begin position="112"/>
        <end position="169"/>
    </location>
</feature>
<gene>
    <name evidence="9" type="ORF">DH2020_032477</name>
</gene>
<keyword evidence="7" id="KW-0927">Auxin signaling pathway</keyword>
<dbReference type="Proteomes" id="UP001318860">
    <property type="component" value="Unassembled WGS sequence"/>
</dbReference>
<protein>
    <recommendedName>
        <fullName evidence="11">Protein BIG GRAIN 1-like E</fullName>
    </recommendedName>
</protein>
<comment type="subcellular location">
    <subcellularLocation>
        <location evidence="2">Cell membrane</location>
    </subcellularLocation>
</comment>
<dbReference type="InterPro" id="IPR039621">
    <property type="entry name" value="BG1-like"/>
</dbReference>
<evidence type="ECO:0000313" key="9">
    <source>
        <dbReference type="EMBL" id="KAK6133766.1"/>
    </source>
</evidence>
<evidence type="ECO:0000256" key="4">
    <source>
        <dbReference type="ARBA" id="ARBA00022448"/>
    </source>
</evidence>
<comment type="caution">
    <text evidence="9">The sequence shown here is derived from an EMBL/GenBank/DDBJ whole genome shotgun (WGS) entry which is preliminary data.</text>
</comment>
<organism evidence="9 10">
    <name type="scientific">Rehmannia glutinosa</name>
    <name type="common">Chinese foxglove</name>
    <dbReference type="NCBI Taxonomy" id="99300"/>
    <lineage>
        <taxon>Eukaryota</taxon>
        <taxon>Viridiplantae</taxon>
        <taxon>Streptophyta</taxon>
        <taxon>Embryophyta</taxon>
        <taxon>Tracheophyta</taxon>
        <taxon>Spermatophyta</taxon>
        <taxon>Magnoliopsida</taxon>
        <taxon>eudicotyledons</taxon>
        <taxon>Gunneridae</taxon>
        <taxon>Pentapetalae</taxon>
        <taxon>asterids</taxon>
        <taxon>lamiids</taxon>
        <taxon>Lamiales</taxon>
        <taxon>Orobanchaceae</taxon>
        <taxon>Rehmannieae</taxon>
        <taxon>Rehmannia</taxon>
    </lineage>
</organism>
<keyword evidence="6" id="KW-0472">Membrane</keyword>
<comment type="similarity">
    <text evidence="3">Belongs to the BIG GRAIN 1 (BG1) plant protein family.</text>
</comment>
<evidence type="ECO:0000256" key="6">
    <source>
        <dbReference type="ARBA" id="ARBA00023136"/>
    </source>
</evidence>
<reference evidence="9 10" key="1">
    <citation type="journal article" date="2021" name="Comput. Struct. Biotechnol. J.">
        <title>De novo genome assembly of the potent medicinal plant Rehmannia glutinosa using nanopore technology.</title>
        <authorList>
            <person name="Ma L."/>
            <person name="Dong C."/>
            <person name="Song C."/>
            <person name="Wang X."/>
            <person name="Zheng X."/>
            <person name="Niu Y."/>
            <person name="Chen S."/>
            <person name="Feng W."/>
        </authorList>
    </citation>
    <scope>NUCLEOTIDE SEQUENCE [LARGE SCALE GENOMIC DNA]</scope>
    <source>
        <strain evidence="9">DH-2019</strain>
    </source>
</reference>
<keyword evidence="4" id="KW-0813">Transport</keyword>
<dbReference type="PANTHER" id="PTHR33541:SF11">
    <property type="entry name" value="PROTEIN BIG GRAIN 1-LIKE E"/>
    <property type="match status" value="1"/>
</dbReference>